<comment type="caution">
    <text evidence="2">The sequence shown here is derived from an EMBL/GenBank/DDBJ whole genome shotgun (WGS) entry which is preliminary data.</text>
</comment>
<dbReference type="AlphaFoldDB" id="C4FLJ8"/>
<dbReference type="RefSeq" id="WP_007547810.1">
    <property type="nucleotide sequence ID" value="NZ_ABZS01000159.1"/>
</dbReference>
<dbReference type="Pfam" id="PF04463">
    <property type="entry name" value="2-thiour_desulf"/>
    <property type="match status" value="1"/>
</dbReference>
<protein>
    <recommendedName>
        <fullName evidence="1">DUF1722 domain-containing protein</fullName>
    </recommendedName>
</protein>
<feature type="domain" description="DUF1722" evidence="1">
    <location>
        <begin position="191"/>
        <end position="307"/>
    </location>
</feature>
<proteinExistence type="predicted"/>
<sequence length="311" mass="36709">MSHYKPRIVLSRCLNIEPVRYNGGIVNDEFSKKLLDYVEYITVCPEVDIGMPVPRPSVLLYKKDNQIRMIEPNSMKDYTEEIINYSENFLKSVGDVDGFLLKAKSPSCGVKDAKLYQENLKGLINGKSSGLFAQKAMDHYSYLPVEDEGRLNDYWIRRDFLTKIFSYARLRYLKDNYKEINDLLKFHQEHKYLLMLYDSNALKKMGNILANWKKYGLDETMNQYVSLFYSALSKRSNLNKHLNVIQHIYGHFSDKISQSEKKHLLRMIDKFTNNRLQLEGLLEYIKSFIYRFNDNYLKSQAYLNPFPEELM</sequence>
<dbReference type="PANTHER" id="PTHR30087">
    <property type="entry name" value="INNER MEMBRANE PROTEIN"/>
    <property type="match status" value="1"/>
</dbReference>
<dbReference type="InterPro" id="IPR007553">
    <property type="entry name" value="2-thiour_desulf"/>
</dbReference>
<evidence type="ECO:0000313" key="3">
    <source>
        <dbReference type="Proteomes" id="UP000005540"/>
    </source>
</evidence>
<dbReference type="EMBL" id="ABZS01000159">
    <property type="protein sequence ID" value="EEP60047.1"/>
    <property type="molecule type" value="Genomic_DNA"/>
</dbReference>
<name>C4FLJ8_9AQUI</name>
<dbReference type="Proteomes" id="UP000005540">
    <property type="component" value="Unassembled WGS sequence"/>
</dbReference>
<gene>
    <name evidence="2" type="ORF">SULYE_1452</name>
</gene>
<dbReference type="InterPro" id="IPR013560">
    <property type="entry name" value="DUF1722"/>
</dbReference>
<evidence type="ECO:0000313" key="2">
    <source>
        <dbReference type="EMBL" id="EEP60047.1"/>
    </source>
</evidence>
<dbReference type="Pfam" id="PF08349">
    <property type="entry name" value="DUF1722"/>
    <property type="match status" value="1"/>
</dbReference>
<accession>C4FLJ8</accession>
<evidence type="ECO:0000259" key="1">
    <source>
        <dbReference type="Pfam" id="PF08349"/>
    </source>
</evidence>
<reference evidence="2 3" key="1">
    <citation type="submission" date="2009-04" db="EMBL/GenBank/DDBJ databases">
        <authorList>
            <person name="Reysenbach A.-L."/>
            <person name="Heidelberg J.F."/>
            <person name="Nelson W.C."/>
        </authorList>
    </citation>
    <scope>NUCLEOTIDE SEQUENCE [LARGE SCALE GENOMIC DNA]</scope>
    <source>
        <strain evidence="2 3">SS-5</strain>
    </source>
</reference>
<organism evidence="2 3">
    <name type="scientific">Sulfurihydrogenibium yellowstonense SS-5</name>
    <dbReference type="NCBI Taxonomy" id="432331"/>
    <lineage>
        <taxon>Bacteria</taxon>
        <taxon>Pseudomonadati</taxon>
        <taxon>Aquificota</taxon>
        <taxon>Aquificia</taxon>
        <taxon>Aquificales</taxon>
        <taxon>Hydrogenothermaceae</taxon>
        <taxon>Sulfurihydrogenibium</taxon>
    </lineage>
</organism>
<dbReference type="OrthoDB" id="9797779at2"/>
<keyword evidence="3" id="KW-1185">Reference proteome</keyword>
<dbReference type="PANTHER" id="PTHR30087:SF0">
    <property type="entry name" value="INNER MEMBRANE PROTEIN"/>
    <property type="match status" value="1"/>
</dbReference>